<sequence>MISSSSDLFLVIEHIKYKLSTPTHSEFHPSFIETDYTSINRGNCIRVRPWMIFGGNEPFSTFQSRSIAVLNEIGHTLLRYIVDTEC</sequence>
<gene>
    <name evidence="1" type="ORF">TNCT_454961</name>
</gene>
<dbReference type="EMBL" id="BMAO01016203">
    <property type="protein sequence ID" value="GFR06952.1"/>
    <property type="molecule type" value="Genomic_DNA"/>
</dbReference>
<organism evidence="1 2">
    <name type="scientific">Trichonephila clavata</name>
    <name type="common">Joro spider</name>
    <name type="synonym">Nephila clavata</name>
    <dbReference type="NCBI Taxonomy" id="2740835"/>
    <lineage>
        <taxon>Eukaryota</taxon>
        <taxon>Metazoa</taxon>
        <taxon>Ecdysozoa</taxon>
        <taxon>Arthropoda</taxon>
        <taxon>Chelicerata</taxon>
        <taxon>Arachnida</taxon>
        <taxon>Araneae</taxon>
        <taxon>Araneomorphae</taxon>
        <taxon>Entelegynae</taxon>
        <taxon>Araneoidea</taxon>
        <taxon>Nephilidae</taxon>
        <taxon>Trichonephila</taxon>
    </lineage>
</organism>
<evidence type="ECO:0000313" key="1">
    <source>
        <dbReference type="EMBL" id="GFR06952.1"/>
    </source>
</evidence>
<proteinExistence type="predicted"/>
<keyword evidence="2" id="KW-1185">Reference proteome</keyword>
<accession>A0A8X6LFY4</accession>
<name>A0A8X6LFY4_TRICU</name>
<reference evidence="1" key="1">
    <citation type="submission" date="2020-07" db="EMBL/GenBank/DDBJ databases">
        <title>Multicomponent nature underlies the extraordinary mechanical properties of spider dragline silk.</title>
        <authorList>
            <person name="Kono N."/>
            <person name="Nakamura H."/>
            <person name="Mori M."/>
            <person name="Yoshida Y."/>
            <person name="Ohtoshi R."/>
            <person name="Malay A.D."/>
            <person name="Moran D.A.P."/>
            <person name="Tomita M."/>
            <person name="Numata K."/>
            <person name="Arakawa K."/>
        </authorList>
    </citation>
    <scope>NUCLEOTIDE SEQUENCE</scope>
</reference>
<comment type="caution">
    <text evidence="1">The sequence shown here is derived from an EMBL/GenBank/DDBJ whole genome shotgun (WGS) entry which is preliminary data.</text>
</comment>
<dbReference type="Proteomes" id="UP000887116">
    <property type="component" value="Unassembled WGS sequence"/>
</dbReference>
<protein>
    <submittedName>
        <fullName evidence="1">Uncharacterized protein</fullName>
    </submittedName>
</protein>
<dbReference type="AlphaFoldDB" id="A0A8X6LFY4"/>
<evidence type="ECO:0000313" key="2">
    <source>
        <dbReference type="Proteomes" id="UP000887116"/>
    </source>
</evidence>